<accession>A0A1B8RMW4</accession>
<proteinExistence type="predicted"/>
<evidence type="ECO:0000313" key="2">
    <source>
        <dbReference type="Proteomes" id="UP000092714"/>
    </source>
</evidence>
<keyword evidence="2" id="KW-1185">Reference proteome</keyword>
<dbReference type="Proteomes" id="UP000092714">
    <property type="component" value="Unassembled WGS sequence"/>
</dbReference>
<evidence type="ECO:0000313" key="1">
    <source>
        <dbReference type="EMBL" id="OBY10107.1"/>
    </source>
</evidence>
<protein>
    <submittedName>
        <fullName evidence="1">Uncharacterized protein</fullName>
    </submittedName>
</protein>
<organism evidence="1 2">
    <name type="scientific">Clostridium paraputrificum</name>
    <dbReference type="NCBI Taxonomy" id="29363"/>
    <lineage>
        <taxon>Bacteria</taxon>
        <taxon>Bacillati</taxon>
        <taxon>Bacillota</taxon>
        <taxon>Clostridia</taxon>
        <taxon>Eubacteriales</taxon>
        <taxon>Clostridiaceae</taxon>
        <taxon>Clostridium</taxon>
    </lineage>
</organism>
<dbReference type="RefSeq" id="WP_055183716.1">
    <property type="nucleotide sequence ID" value="NZ_CABHIH010000005.1"/>
</dbReference>
<name>A0A1B8RMW4_9CLOT</name>
<dbReference type="AlphaFoldDB" id="A0A1B8RMW4"/>
<reference evidence="1 2" key="1">
    <citation type="submission" date="2016-06" db="EMBL/GenBank/DDBJ databases">
        <authorList>
            <person name="Kjaerup R.B."/>
            <person name="Dalgaard T.S."/>
            <person name="Juul-Madsen H.R."/>
        </authorList>
    </citation>
    <scope>NUCLEOTIDE SEQUENCE [LARGE SCALE GENOMIC DNA]</scope>
    <source>
        <strain evidence="1 2">373-A1</strain>
    </source>
</reference>
<sequence>MKSQPATDKSSNDLPELNGDYAYLRVEVISKDPETKMIQVKIVDFGSVSGVNIGDVPVGSEGKLDCLGLFTIGGIKEGAEWIISYKDEKQSNLPLYIYSIENIDYFNERLLKK</sequence>
<comment type="caution">
    <text evidence="1">The sequence shown here is derived from an EMBL/GenBank/DDBJ whole genome shotgun (WGS) entry which is preliminary data.</text>
</comment>
<dbReference type="EMBL" id="MAPZ01000025">
    <property type="protein sequence ID" value="OBY10107.1"/>
    <property type="molecule type" value="Genomic_DNA"/>
</dbReference>
<gene>
    <name evidence="1" type="ORF">CP373A1_13480</name>
</gene>